<proteinExistence type="evidence at transcript level"/>
<organism evidence="2">
    <name type="scientific">Corethrella appendiculata</name>
    <dbReference type="NCBI Taxonomy" id="1370023"/>
    <lineage>
        <taxon>Eukaryota</taxon>
        <taxon>Metazoa</taxon>
        <taxon>Ecdysozoa</taxon>
        <taxon>Arthropoda</taxon>
        <taxon>Hexapoda</taxon>
        <taxon>Insecta</taxon>
        <taxon>Pterygota</taxon>
        <taxon>Neoptera</taxon>
        <taxon>Endopterygota</taxon>
        <taxon>Diptera</taxon>
        <taxon>Nematocera</taxon>
        <taxon>Culicoidea</taxon>
        <taxon>Chaoboridae</taxon>
        <taxon>Corethrella</taxon>
    </lineage>
</organism>
<feature type="coiled-coil region" evidence="1">
    <location>
        <begin position="45"/>
        <end position="83"/>
    </location>
</feature>
<protein>
    <submittedName>
        <fullName evidence="2">Uncharacterized protein</fullName>
    </submittedName>
</protein>
<evidence type="ECO:0000313" key="2">
    <source>
        <dbReference type="EMBL" id="JAB54930.1"/>
    </source>
</evidence>
<name>U5ES83_9DIPT</name>
<sequence length="268" mass="30557">SLPNLNKRRLGDKGEQSSTELLLDAIKGAAESTDAKMEIKFSEINKNIESSVKSIRDEITSLRDEFKDNIRAVDNQVKQNERNISLNANQISAYQHSSEIVIMGVPQSREENLSSIFSSICGFLNYKNEEIPHVYLKRYVQRSNSSTSSSPNVKAPNILVEFCFANAKADFLRRYFKMLKMNAKLTLNVLGYNSNQRIYVDDNFTKINYIIKQRVIRLKRNKQIFDFSIINGIVYVKINGSSEEQPVTSISELPEIEIVSTDKSRNIA</sequence>
<accession>U5ES83</accession>
<evidence type="ECO:0000256" key="1">
    <source>
        <dbReference type="SAM" id="Coils"/>
    </source>
</evidence>
<keyword evidence="1" id="KW-0175">Coiled coil</keyword>
<feature type="non-terminal residue" evidence="2">
    <location>
        <position position="1"/>
    </location>
</feature>
<dbReference type="EMBL" id="GANO01004941">
    <property type="protein sequence ID" value="JAB54930.1"/>
    <property type="molecule type" value="mRNA"/>
</dbReference>
<dbReference type="AlphaFoldDB" id="U5ES83"/>
<reference evidence="2" key="1">
    <citation type="journal article" date="2014" name="Insect Biochem. Mol. Biol.">
        <title>An insight into the sialome of the frog biting fly, Corethrella appendiculata.</title>
        <authorList>
            <person name="Ribeiro J.M.C."/>
            <person name="Chagas A.C."/>
            <person name="Pham V.M."/>
            <person name="Lounibos L.P."/>
            <person name="Calvo E."/>
        </authorList>
    </citation>
    <scope>NUCLEOTIDE SEQUENCE</scope>
    <source>
        <tissue evidence="2">Salivary glands</tissue>
    </source>
</reference>